<evidence type="ECO:0000313" key="3">
    <source>
        <dbReference type="EMBL" id="RXK10913.1"/>
    </source>
</evidence>
<dbReference type="Proteomes" id="UP000253850">
    <property type="component" value="Chromosome"/>
</dbReference>
<dbReference type="EMBL" id="CP031217">
    <property type="protein sequence ID" value="AXH11786.1"/>
    <property type="molecule type" value="Genomic_DNA"/>
</dbReference>
<evidence type="ECO:0000313" key="5">
    <source>
        <dbReference type="Proteomes" id="UP000289193"/>
    </source>
</evidence>
<dbReference type="KEGG" id="hbv:ABIV_0773"/>
<dbReference type="AlphaFoldDB" id="A0AAX2ACT4"/>
<evidence type="ECO:0000313" key="4">
    <source>
        <dbReference type="Proteomes" id="UP000253850"/>
    </source>
</evidence>
<organism evidence="3 5">
    <name type="scientific">Halarcobacter bivalviorum</name>
    <dbReference type="NCBI Taxonomy" id="663364"/>
    <lineage>
        <taxon>Bacteria</taxon>
        <taxon>Pseudomonadati</taxon>
        <taxon>Campylobacterota</taxon>
        <taxon>Epsilonproteobacteria</taxon>
        <taxon>Campylobacterales</taxon>
        <taxon>Arcobacteraceae</taxon>
        <taxon>Halarcobacter</taxon>
    </lineage>
</organism>
<evidence type="ECO:0000256" key="1">
    <source>
        <dbReference type="SAM" id="Coils"/>
    </source>
</evidence>
<reference evidence="3 5" key="1">
    <citation type="submission" date="2017-10" db="EMBL/GenBank/DDBJ databases">
        <title>Genomics of the genus Arcobacter.</title>
        <authorList>
            <person name="Perez-Cataluna A."/>
            <person name="Figueras M.J."/>
        </authorList>
    </citation>
    <scope>NUCLEOTIDE SEQUENCE [LARGE SCALE GENOMIC DNA]</scope>
    <source>
        <strain evidence="3 5">CECT 7835</strain>
    </source>
</reference>
<name>A0AAX2ACT4_9BACT</name>
<dbReference type="Proteomes" id="UP000289193">
    <property type="component" value="Unassembled WGS sequence"/>
</dbReference>
<sequence length="144" mass="17399">MVEEISQFFYSFKTKVVDSNSIQNEYSNAIFDFAEELKKKKLDEEFRENFLVILGYTLRLEDLSQRLFFTFQEAIYAIDLDFQMRNEDSKKLNSIVYILVLEVILKEIQTKEIDEVLKQEALEAYKKLEEQKAKENKKYHMYQY</sequence>
<proteinExistence type="predicted"/>
<feature type="coiled-coil region" evidence="1">
    <location>
        <begin position="111"/>
        <end position="138"/>
    </location>
</feature>
<dbReference type="RefSeq" id="WP_114838648.1">
    <property type="nucleotide sequence ID" value="NZ_CP031217.1"/>
</dbReference>
<keyword evidence="5" id="KW-1185">Reference proteome</keyword>
<dbReference type="EMBL" id="PDKM01000001">
    <property type="protein sequence ID" value="RXK10913.1"/>
    <property type="molecule type" value="Genomic_DNA"/>
</dbReference>
<accession>A0AAX2ACT4</accession>
<protein>
    <submittedName>
        <fullName evidence="3">Uncharacterized protein</fullName>
    </submittedName>
</protein>
<keyword evidence="1" id="KW-0175">Coiled coil</keyword>
<evidence type="ECO:0000313" key="2">
    <source>
        <dbReference type="EMBL" id="AXH11786.1"/>
    </source>
</evidence>
<gene>
    <name evidence="2" type="ORF">ABIV_0773</name>
    <name evidence="3" type="ORF">CRV05_00645</name>
</gene>
<reference evidence="2 4" key="2">
    <citation type="submission" date="2018-07" db="EMBL/GenBank/DDBJ databases">
        <title>Complete genome of the Arcobacter bivalviorum type strain LMG 26154.</title>
        <authorList>
            <person name="Miller W.G."/>
            <person name="Yee E."/>
            <person name="Bono J.L."/>
        </authorList>
    </citation>
    <scope>NUCLEOTIDE SEQUENCE [LARGE SCALE GENOMIC DNA]</scope>
    <source>
        <strain evidence="2 4">LMG 26154</strain>
    </source>
</reference>